<dbReference type="InterPro" id="IPR005828">
    <property type="entry name" value="MFS_sugar_transport-like"/>
</dbReference>
<organism evidence="9 10">
    <name type="scientific">Mycosarcoma maydis</name>
    <name type="common">Corn smut fungus</name>
    <name type="synonym">Ustilago maydis</name>
    <dbReference type="NCBI Taxonomy" id="5270"/>
    <lineage>
        <taxon>Eukaryota</taxon>
        <taxon>Fungi</taxon>
        <taxon>Dikarya</taxon>
        <taxon>Basidiomycota</taxon>
        <taxon>Ustilaginomycotina</taxon>
        <taxon>Ustilaginomycetes</taxon>
        <taxon>Ustilaginales</taxon>
        <taxon>Ustilaginaceae</taxon>
        <taxon>Mycosarcoma</taxon>
    </lineage>
</organism>
<dbReference type="GeneID" id="23562752"/>
<comment type="subcellular location">
    <subcellularLocation>
        <location evidence="1">Membrane</location>
        <topology evidence="1">Multi-pass membrane protein</topology>
    </subcellularLocation>
</comment>
<dbReference type="SUPFAM" id="SSF103473">
    <property type="entry name" value="MFS general substrate transporter"/>
    <property type="match status" value="1"/>
</dbReference>
<protein>
    <recommendedName>
        <fullName evidence="8">Major facilitator superfamily (MFS) profile domain-containing protein</fullName>
    </recommendedName>
</protein>
<dbReference type="InterPro" id="IPR036259">
    <property type="entry name" value="MFS_trans_sf"/>
</dbReference>
<feature type="compositionally biased region" description="Basic and acidic residues" evidence="6">
    <location>
        <begin position="1"/>
        <end position="21"/>
    </location>
</feature>
<dbReference type="VEuPathDB" id="FungiDB:UMAG_01868"/>
<evidence type="ECO:0000256" key="2">
    <source>
        <dbReference type="ARBA" id="ARBA00022448"/>
    </source>
</evidence>
<dbReference type="GO" id="GO:0001407">
    <property type="term" value="P:glycerophosphodiester transmembrane transport"/>
    <property type="evidence" value="ECO:0000318"/>
    <property type="project" value="GO_Central"/>
</dbReference>
<dbReference type="GO" id="GO:0022857">
    <property type="term" value="F:transmembrane transporter activity"/>
    <property type="evidence" value="ECO:0007669"/>
    <property type="project" value="InterPro"/>
</dbReference>
<dbReference type="InterPro" id="IPR020846">
    <property type="entry name" value="MFS_dom"/>
</dbReference>
<feature type="transmembrane region" description="Helical" evidence="7">
    <location>
        <begin position="449"/>
        <end position="467"/>
    </location>
</feature>
<evidence type="ECO:0000256" key="1">
    <source>
        <dbReference type="ARBA" id="ARBA00004141"/>
    </source>
</evidence>
<dbReference type="STRING" id="237631.A0A0D1CBX3"/>
<evidence type="ECO:0000256" key="4">
    <source>
        <dbReference type="ARBA" id="ARBA00022989"/>
    </source>
</evidence>
<dbReference type="Proteomes" id="UP000000561">
    <property type="component" value="Chromosome 3"/>
</dbReference>
<gene>
    <name evidence="9" type="ORF">UMAG_01868</name>
</gene>
<evidence type="ECO:0000259" key="8">
    <source>
        <dbReference type="PROSITE" id="PS50850"/>
    </source>
</evidence>
<feature type="transmembrane region" description="Helical" evidence="7">
    <location>
        <begin position="221"/>
        <end position="240"/>
    </location>
</feature>
<evidence type="ECO:0000256" key="3">
    <source>
        <dbReference type="ARBA" id="ARBA00022692"/>
    </source>
</evidence>
<feature type="domain" description="Major facilitator superfamily (MFS) profile" evidence="8">
    <location>
        <begin position="47"/>
        <end position="471"/>
    </location>
</feature>
<feature type="transmembrane region" description="Helical" evidence="7">
    <location>
        <begin position="316"/>
        <end position="337"/>
    </location>
</feature>
<feature type="transmembrane region" description="Helical" evidence="7">
    <location>
        <begin position="187"/>
        <end position="215"/>
    </location>
</feature>
<reference evidence="9 10" key="1">
    <citation type="journal article" date="2006" name="Nature">
        <title>Insights from the genome of the biotrophic fungal plant pathogen Ustilago maydis.</title>
        <authorList>
            <person name="Kamper J."/>
            <person name="Kahmann R."/>
            <person name="Bolker M."/>
            <person name="Ma L.J."/>
            <person name="Brefort T."/>
            <person name="Saville B.J."/>
            <person name="Banuett F."/>
            <person name="Kronstad J.W."/>
            <person name="Gold S.E."/>
            <person name="Muller O."/>
            <person name="Perlin M.H."/>
            <person name="Wosten H.A."/>
            <person name="de Vries R."/>
            <person name="Ruiz-Herrera J."/>
            <person name="Reynaga-Pena C.G."/>
            <person name="Snetselaar K."/>
            <person name="McCann M."/>
            <person name="Perez-Martin J."/>
            <person name="Feldbrugge M."/>
            <person name="Basse C.W."/>
            <person name="Steinberg G."/>
            <person name="Ibeas J.I."/>
            <person name="Holloman W."/>
            <person name="Guzman P."/>
            <person name="Farman M."/>
            <person name="Stajich J.E."/>
            <person name="Sentandreu R."/>
            <person name="Gonzalez-Prieto J.M."/>
            <person name="Kennell J.C."/>
            <person name="Molina L."/>
            <person name="Schirawski J."/>
            <person name="Mendoza-Mendoza A."/>
            <person name="Greilinger D."/>
            <person name="Munch K."/>
            <person name="Rossel N."/>
            <person name="Scherer M."/>
            <person name="Vranes M."/>
            <person name="Ladendorf O."/>
            <person name="Vincon V."/>
            <person name="Fuchs U."/>
            <person name="Sandrock B."/>
            <person name="Meng S."/>
            <person name="Ho E.C."/>
            <person name="Cahill M.J."/>
            <person name="Boyce K.J."/>
            <person name="Klose J."/>
            <person name="Klosterman S.J."/>
            <person name="Deelstra H.J."/>
            <person name="Ortiz-Castellanos L."/>
            <person name="Li W."/>
            <person name="Sanchez-Alonso P."/>
            <person name="Schreier P.H."/>
            <person name="Hauser-Hahn I."/>
            <person name="Vaupel M."/>
            <person name="Koopmann E."/>
            <person name="Friedrich G."/>
            <person name="Voss H."/>
            <person name="Schluter T."/>
            <person name="Margolis J."/>
            <person name="Platt D."/>
            <person name="Swimmer C."/>
            <person name="Gnirke A."/>
            <person name="Chen F."/>
            <person name="Vysotskaia V."/>
            <person name="Mannhaupt G."/>
            <person name="Guldener U."/>
            <person name="Munsterkotter M."/>
            <person name="Haase D."/>
            <person name="Oesterheld M."/>
            <person name="Mewes H.W."/>
            <person name="Mauceli E.W."/>
            <person name="DeCaprio D."/>
            <person name="Wade C.M."/>
            <person name="Butler J."/>
            <person name="Young S."/>
            <person name="Jaffe D.B."/>
            <person name="Calvo S."/>
            <person name="Nusbaum C."/>
            <person name="Galagan J."/>
            <person name="Birren B.W."/>
        </authorList>
    </citation>
    <scope>NUCLEOTIDE SEQUENCE [LARGE SCALE GENOMIC DNA]</scope>
    <source>
        <strain evidence="10">DSM 14603 / FGSC 9021 / UM521</strain>
    </source>
</reference>
<evidence type="ECO:0000256" key="6">
    <source>
        <dbReference type="SAM" id="MobiDB-lite"/>
    </source>
</evidence>
<dbReference type="OrthoDB" id="2261376at2759"/>
<feature type="region of interest" description="Disordered" evidence="6">
    <location>
        <begin position="1"/>
        <end position="32"/>
    </location>
</feature>
<evidence type="ECO:0000256" key="7">
    <source>
        <dbReference type="SAM" id="Phobius"/>
    </source>
</evidence>
<evidence type="ECO:0000256" key="5">
    <source>
        <dbReference type="ARBA" id="ARBA00023136"/>
    </source>
</evidence>
<feature type="transmembrane region" description="Helical" evidence="7">
    <location>
        <begin position="371"/>
        <end position="388"/>
    </location>
</feature>
<sequence>MTDIQQTRRQEFSPDGEKDAHPSSSLSSHEAPVQPAAKKSRLGAVGLIFACGAALFSDGYVNASSGPVLTVLSYAYPDYPGFTAFKSQFSSLVFAGTVFGMLLFGFLVDRFGRRYGMWFASIWLTLWSVLIAGAWGAGGSVGGLFAALSAYRFILGIAIGAEYPSGSVAASENTEGEGVNKNRQQMYFIIATNTMIDLGFVVAAFVAYILLLIFGMNHLAWVWRLTLGIGAIPPLLVFFFRTGMQEPEHFRKNAIKKNVPYWLIFKRYWVRLLAVCIAWFCYDYVSYPSGIYSSLLIKQLNPTEGASDYTVLKRSLAYSTALNCFYLPGTIIGALIADRLGPKNTMILGLLCQAVLAFAMGGAFGQIRDRIGPLVVVYGLFLSFGELGPGNQLGLLASKACGPAAVRGLYYSVAAAIGKVGAFSGSYAYPQIQADLGSPDSNIYYAGTFYIAGGLAIFSAIITFFFIPAIGQDSMKKDDEAFRQYLADNGYDISQMGLLDADQLATSEEGVRTRSITDQGSEDKKEKSGQAVVSSAPII</sequence>
<dbReference type="FunFam" id="1.20.1250.20:FF:000140">
    <property type="entry name" value="Putative MFS phospholipid transporter"/>
    <property type="match status" value="1"/>
</dbReference>
<dbReference type="Gene3D" id="1.20.1250.20">
    <property type="entry name" value="MFS general substrate transporter like domains"/>
    <property type="match status" value="1"/>
</dbReference>
<proteinExistence type="predicted"/>
<dbReference type="RefSeq" id="XP_011387806.1">
    <property type="nucleotide sequence ID" value="XM_011389504.1"/>
</dbReference>
<dbReference type="InParanoid" id="A0A0D1CBX3"/>
<dbReference type="GO" id="GO:0016020">
    <property type="term" value="C:membrane"/>
    <property type="evidence" value="ECO:0007669"/>
    <property type="project" value="UniProtKB-SubCell"/>
</dbReference>
<accession>A0A0D1CBX3</accession>
<dbReference type="EMBL" id="CM003142">
    <property type="protein sequence ID" value="KIS70712.1"/>
    <property type="molecule type" value="Genomic_DNA"/>
</dbReference>
<dbReference type="PANTHER" id="PTHR23508">
    <property type="entry name" value="CARBOXYLIC ACID TRANSPORTER PROTEIN HOMOLOG"/>
    <property type="match status" value="1"/>
</dbReference>
<feature type="transmembrane region" description="Helical" evidence="7">
    <location>
        <begin position="409"/>
        <end position="429"/>
    </location>
</feature>
<dbReference type="eggNOG" id="KOG0252">
    <property type="taxonomic scope" value="Eukaryota"/>
</dbReference>
<feature type="transmembrane region" description="Helical" evidence="7">
    <location>
        <begin position="115"/>
        <end position="135"/>
    </location>
</feature>
<keyword evidence="5 7" id="KW-0472">Membrane</keyword>
<keyword evidence="2" id="KW-0813">Transport</keyword>
<feature type="transmembrane region" description="Helical" evidence="7">
    <location>
        <begin position="261"/>
        <end position="280"/>
    </location>
</feature>
<dbReference type="Pfam" id="PF00083">
    <property type="entry name" value="Sugar_tr"/>
    <property type="match status" value="2"/>
</dbReference>
<keyword evidence="4 7" id="KW-1133">Transmembrane helix</keyword>
<dbReference type="PANTHER" id="PTHR23508:SF10">
    <property type="entry name" value="CARBOXYLIC ACID TRANSPORTER PROTEIN HOMOLOG"/>
    <property type="match status" value="1"/>
</dbReference>
<dbReference type="PROSITE" id="PS50850">
    <property type="entry name" value="MFS"/>
    <property type="match status" value="1"/>
</dbReference>
<feature type="transmembrane region" description="Helical" evidence="7">
    <location>
        <begin position="141"/>
        <end position="161"/>
    </location>
</feature>
<evidence type="ECO:0000313" key="10">
    <source>
        <dbReference type="Proteomes" id="UP000000561"/>
    </source>
</evidence>
<feature type="transmembrane region" description="Helical" evidence="7">
    <location>
        <begin position="42"/>
        <end position="61"/>
    </location>
</feature>
<evidence type="ECO:0000313" key="9">
    <source>
        <dbReference type="EMBL" id="KIS70712.1"/>
    </source>
</evidence>
<feature type="transmembrane region" description="Helical" evidence="7">
    <location>
        <begin position="346"/>
        <end position="365"/>
    </location>
</feature>
<name>A0A0D1CBX3_MYCMD</name>
<keyword evidence="3 7" id="KW-0812">Transmembrane</keyword>
<dbReference type="KEGG" id="uma:UMAG_01868"/>
<keyword evidence="10" id="KW-1185">Reference proteome</keyword>
<feature type="region of interest" description="Disordered" evidence="6">
    <location>
        <begin position="508"/>
        <end position="539"/>
    </location>
</feature>
<dbReference type="OMA" id="IMFTNFQ"/>
<feature type="transmembrane region" description="Helical" evidence="7">
    <location>
        <begin position="89"/>
        <end position="108"/>
    </location>
</feature>
<dbReference type="FunCoup" id="A0A0D1CBX3">
    <property type="interactions" value="26"/>
</dbReference>
<dbReference type="AlphaFoldDB" id="A0A0D1CBX3"/>